<dbReference type="GeneID" id="26970183"/>
<protein>
    <submittedName>
        <fullName evidence="1">Uncharacterized protein</fullName>
    </submittedName>
</protein>
<dbReference type="Proteomes" id="UP000002059">
    <property type="component" value="Partially assembled WGS sequence"/>
</dbReference>
<dbReference type="RefSeq" id="XP_015703556.1">
    <property type="nucleotide sequence ID" value="XM_015846752.1"/>
</dbReference>
<sequence length="129" mass="14502">MKVEMMISIPFVDGLIEDVFHLPRDAPRGAASLRLFSSLKSAFTWGILSTVIIRFQRVCPGPALQWLCPFTSYGRKSQLNNRHQPLNQHMKDVKPIMKRSGSPTSKTPVRHRRGIVDYELTAIDGPSGV</sequence>
<organism evidence="1 2">
    <name type="scientific">Paracoccidioides lutzii (strain ATCC MYA-826 / Pb01)</name>
    <name type="common">Paracoccidioides brasiliensis</name>
    <dbReference type="NCBI Taxonomy" id="502779"/>
    <lineage>
        <taxon>Eukaryota</taxon>
        <taxon>Fungi</taxon>
        <taxon>Dikarya</taxon>
        <taxon>Ascomycota</taxon>
        <taxon>Pezizomycotina</taxon>
        <taxon>Eurotiomycetes</taxon>
        <taxon>Eurotiomycetidae</taxon>
        <taxon>Onygenales</taxon>
        <taxon>Ajellomycetaceae</taxon>
        <taxon>Paracoccidioides</taxon>
    </lineage>
</organism>
<evidence type="ECO:0000313" key="2">
    <source>
        <dbReference type="Proteomes" id="UP000002059"/>
    </source>
</evidence>
<proteinExistence type="predicted"/>
<dbReference type="EMBL" id="KN293992">
    <property type="protein sequence ID" value="KGQ02092.1"/>
    <property type="molecule type" value="Genomic_DNA"/>
</dbReference>
<gene>
    <name evidence="1" type="ORF">PAAG_11041</name>
</gene>
<dbReference type="AlphaFoldDB" id="A0A0A2V6Y8"/>
<dbReference type="VEuPathDB" id="FungiDB:PAAG_11041"/>
<reference evidence="1 2" key="1">
    <citation type="journal article" date="2011" name="PLoS Genet.">
        <title>Comparative genomic analysis of human fungal pathogens causing paracoccidioidomycosis.</title>
        <authorList>
            <person name="Desjardins C.A."/>
            <person name="Champion M.D."/>
            <person name="Holder J.W."/>
            <person name="Muszewska A."/>
            <person name="Goldberg J."/>
            <person name="Bailao A.M."/>
            <person name="Brigido M.M."/>
            <person name="Ferreira M.E."/>
            <person name="Garcia A.M."/>
            <person name="Grynberg M."/>
            <person name="Gujja S."/>
            <person name="Heiman D.I."/>
            <person name="Henn M.R."/>
            <person name="Kodira C.D."/>
            <person name="Leon-Narvaez H."/>
            <person name="Longo L.V."/>
            <person name="Ma L.J."/>
            <person name="Malavazi I."/>
            <person name="Matsuo A.L."/>
            <person name="Morais F.V."/>
            <person name="Pereira M."/>
            <person name="Rodriguez-Brito S."/>
            <person name="Sakthikumar S."/>
            <person name="Salem-Izacc S.M."/>
            <person name="Sykes S.M."/>
            <person name="Teixeira M.M."/>
            <person name="Vallejo M.C."/>
            <person name="Walter M.E."/>
            <person name="Yandava C."/>
            <person name="Young S."/>
            <person name="Zeng Q."/>
            <person name="Zucker J."/>
            <person name="Felipe M.S."/>
            <person name="Goldman G.H."/>
            <person name="Haas B.J."/>
            <person name="McEwen J.G."/>
            <person name="Nino-Vega G."/>
            <person name="Puccia R."/>
            <person name="San-Blas G."/>
            <person name="Soares C.M."/>
            <person name="Birren B.W."/>
            <person name="Cuomo C.A."/>
        </authorList>
    </citation>
    <scope>NUCLEOTIDE SEQUENCE [LARGE SCALE GENOMIC DNA]</scope>
    <source>
        <strain evidence="2">ATCC MYA-826 / Pb01</strain>
    </source>
</reference>
<accession>A0A0A2V6Y8</accession>
<name>A0A0A2V6Y8_PARBA</name>
<evidence type="ECO:0000313" key="1">
    <source>
        <dbReference type="EMBL" id="KGQ02092.1"/>
    </source>
</evidence>
<dbReference type="KEGG" id="pbl:PAAG_11041"/>
<keyword evidence="2" id="KW-1185">Reference proteome</keyword>
<dbReference type="HOGENOM" id="CLU_1949454_0_0_1"/>